<comment type="caution">
    <text evidence="17">The sequence shown here is derived from an EMBL/GenBank/DDBJ whole genome shotgun (WGS) entry which is preliminary data.</text>
</comment>
<evidence type="ECO:0000256" key="8">
    <source>
        <dbReference type="ARBA" id="ARBA00022741"/>
    </source>
</evidence>
<evidence type="ECO:0000259" key="15">
    <source>
        <dbReference type="PROSITE" id="PS50110"/>
    </source>
</evidence>
<feature type="domain" description="Response regulatory" evidence="15">
    <location>
        <begin position="777"/>
        <end position="894"/>
    </location>
</feature>
<keyword evidence="5" id="KW-0288">FMN</keyword>
<feature type="transmembrane region" description="Helical" evidence="14">
    <location>
        <begin position="318"/>
        <end position="337"/>
    </location>
</feature>
<dbReference type="CDD" id="cd18773">
    <property type="entry name" value="PDC1_HK_sensor"/>
    <property type="match status" value="1"/>
</dbReference>
<keyword evidence="14" id="KW-1133">Transmembrane helix</keyword>
<sequence length="918" mass="95236">MPSVRGAGRGAAASLGRGGLGLRAHLLILVICVLSPALLIGSITAWQLGAAYQEVADQGLRSGARGLAVAVDRDIEVAVATATALAGSRALRLLEDATIPPGGAGLPAEDEALADVVARATAVGEAFGGWVVLVDAAGRQIFNSLRSLGTVLPRPNSMPWIEQALATGQPVVTNLFHGSVSGQAVLAVVAPVIPRPTAQPPGGVPPIRFAVILAFDPARLASLLGRVRNGEVAGLIQTADGTILARSVGHAAAVGTPAPGWIAGPIARSASGLADGPSLEGPPIVAAHERLDRVPWSVVVTMPLARYSAAWRRPMRRLALGGAVALGLGLLLAGLLARRLLRPVDALAREAEATQAGLPPPPPQGRFPIAEFEALRLALDQAAESARVRAVAEGRLAAAEEAAAALRTERDRARLYFDVAQAVLVVLGPDGRVAGINHHGLAVLGLESEQAALGRDWFRDFLPERLRGPLRQAFLALHHGEAPETSAREGPVLRADGAERLLVWRDCALRDDEGRLVALVAAGEDITERRAAEQRQTVLVREVDHRAKNVLAVVQSILRLTEAERPADFVAAVEGRIGALARAHTLLSREGWAGGALRDLVAAELAPFAGRPFDAAAPDGADAGVPQGSARAGERVWIEGPPLRLVAEAVQPVSLVLHELASNAARHGALSRPGGRLTLRWALQAGGRLRLDWLERGVAVPGVPTRRGFGSRLIMATMAGQLGGKAHFDWQPEGLSCRLDIAADRLARPPGRDGPAEPGPSDEAQGQPATGRLIGRRVMVVEDEPLVAMTVEAELRAAGCRVLGPAGTLREALGLLEAQGDQPPDAAVLDVNLGGYAAFPVADLLVMRGVPVIFATGYGELPEGWSGDGGQGRTALLRKPLAAGALAAALCRLLAEPPASDRGAAGPLPPPMALSASA</sequence>
<dbReference type="InterPro" id="IPR011006">
    <property type="entry name" value="CheY-like_superfamily"/>
</dbReference>
<feature type="region of interest" description="Disordered" evidence="13">
    <location>
        <begin position="746"/>
        <end position="769"/>
    </location>
</feature>
<evidence type="ECO:0000256" key="9">
    <source>
        <dbReference type="ARBA" id="ARBA00022777"/>
    </source>
</evidence>
<dbReference type="Gene3D" id="3.40.50.2300">
    <property type="match status" value="1"/>
</dbReference>
<keyword evidence="9" id="KW-0418">Kinase</keyword>
<evidence type="ECO:0000256" key="13">
    <source>
        <dbReference type="SAM" id="MobiDB-lite"/>
    </source>
</evidence>
<dbReference type="InterPro" id="IPR001789">
    <property type="entry name" value="Sig_transdc_resp-reg_receiver"/>
</dbReference>
<dbReference type="RefSeq" id="WP_168031045.1">
    <property type="nucleotide sequence ID" value="NZ_JAAVNE010000018.1"/>
</dbReference>
<keyword evidence="14" id="KW-0812">Transmembrane</keyword>
<dbReference type="SMART" id="SM00911">
    <property type="entry name" value="HWE_HK"/>
    <property type="match status" value="1"/>
</dbReference>
<dbReference type="InterPro" id="IPR011102">
    <property type="entry name" value="Sig_transdc_His_kinase_HWE"/>
</dbReference>
<gene>
    <name evidence="17" type="ORF">HEQ75_12765</name>
</gene>
<keyword evidence="6" id="KW-0808">Transferase</keyword>
<organism evidence="17 18">
    <name type="scientific">Falsiroseomonas selenitidurans</name>
    <dbReference type="NCBI Taxonomy" id="2716335"/>
    <lineage>
        <taxon>Bacteria</taxon>
        <taxon>Pseudomonadati</taxon>
        <taxon>Pseudomonadota</taxon>
        <taxon>Alphaproteobacteria</taxon>
        <taxon>Acetobacterales</taxon>
        <taxon>Roseomonadaceae</taxon>
        <taxon>Falsiroseomonas</taxon>
    </lineage>
</organism>
<comment type="catalytic activity">
    <reaction evidence="1">
        <text>ATP + protein L-histidine = ADP + protein N-phospho-L-histidine.</text>
        <dbReference type="EC" id="2.7.13.3"/>
    </reaction>
</comment>
<dbReference type="Gene3D" id="3.30.450.20">
    <property type="entry name" value="PAS domain"/>
    <property type="match status" value="3"/>
</dbReference>
<evidence type="ECO:0000259" key="16">
    <source>
        <dbReference type="PROSITE" id="PS50113"/>
    </source>
</evidence>
<evidence type="ECO:0000256" key="1">
    <source>
        <dbReference type="ARBA" id="ARBA00000085"/>
    </source>
</evidence>
<dbReference type="CDD" id="cd18774">
    <property type="entry name" value="PDC2_HK_sensor"/>
    <property type="match status" value="1"/>
</dbReference>
<dbReference type="InterPro" id="IPR000700">
    <property type="entry name" value="PAS-assoc_C"/>
</dbReference>
<dbReference type="Pfam" id="PF07536">
    <property type="entry name" value="HWE_HK"/>
    <property type="match status" value="1"/>
</dbReference>
<evidence type="ECO:0000256" key="2">
    <source>
        <dbReference type="ARBA" id="ARBA00012438"/>
    </source>
</evidence>
<dbReference type="InterPro" id="IPR013656">
    <property type="entry name" value="PAS_4"/>
</dbReference>
<dbReference type="SUPFAM" id="SSF52172">
    <property type="entry name" value="CheY-like"/>
    <property type="match status" value="1"/>
</dbReference>
<dbReference type="EMBL" id="JAAVNE010000018">
    <property type="protein sequence ID" value="NKC31731.1"/>
    <property type="molecule type" value="Genomic_DNA"/>
</dbReference>
<evidence type="ECO:0000256" key="7">
    <source>
        <dbReference type="ARBA" id="ARBA00022737"/>
    </source>
</evidence>
<evidence type="ECO:0000256" key="5">
    <source>
        <dbReference type="ARBA" id="ARBA00022643"/>
    </source>
</evidence>
<dbReference type="InterPro" id="IPR000014">
    <property type="entry name" value="PAS"/>
</dbReference>
<dbReference type="SMART" id="SM00448">
    <property type="entry name" value="REC"/>
    <property type="match status" value="1"/>
</dbReference>
<keyword evidence="18" id="KW-1185">Reference proteome</keyword>
<keyword evidence="10" id="KW-0067">ATP-binding</keyword>
<feature type="compositionally biased region" description="Basic and acidic residues" evidence="13">
    <location>
        <begin position="746"/>
        <end position="755"/>
    </location>
</feature>
<keyword evidence="4" id="KW-0285">Flavoprotein</keyword>
<dbReference type="Proteomes" id="UP000787635">
    <property type="component" value="Unassembled WGS sequence"/>
</dbReference>
<name>A0ABX1E400_9PROT</name>
<evidence type="ECO:0000313" key="18">
    <source>
        <dbReference type="Proteomes" id="UP000787635"/>
    </source>
</evidence>
<protein>
    <recommendedName>
        <fullName evidence="2">histidine kinase</fullName>
        <ecNumber evidence="2">2.7.13.3</ecNumber>
    </recommendedName>
</protein>
<evidence type="ECO:0000256" key="14">
    <source>
        <dbReference type="SAM" id="Phobius"/>
    </source>
</evidence>
<keyword evidence="8" id="KW-0547">Nucleotide-binding</keyword>
<dbReference type="PROSITE" id="PS50110">
    <property type="entry name" value="RESPONSE_REGULATORY"/>
    <property type="match status" value="1"/>
</dbReference>
<evidence type="ECO:0000256" key="12">
    <source>
        <dbReference type="PROSITE-ProRule" id="PRU00169"/>
    </source>
</evidence>
<dbReference type="PANTHER" id="PTHR41523:SF8">
    <property type="entry name" value="ETHYLENE RESPONSE SENSOR PROTEIN"/>
    <property type="match status" value="1"/>
</dbReference>
<evidence type="ECO:0000256" key="4">
    <source>
        <dbReference type="ARBA" id="ARBA00022630"/>
    </source>
</evidence>
<keyword evidence="11" id="KW-0843">Virulence</keyword>
<evidence type="ECO:0000313" key="17">
    <source>
        <dbReference type="EMBL" id="NKC31731.1"/>
    </source>
</evidence>
<dbReference type="EC" id="2.7.13.3" evidence="2"/>
<dbReference type="NCBIfam" id="TIGR00229">
    <property type="entry name" value="sensory_box"/>
    <property type="match status" value="1"/>
</dbReference>
<feature type="transmembrane region" description="Helical" evidence="14">
    <location>
        <begin position="24"/>
        <end position="46"/>
    </location>
</feature>
<evidence type="ECO:0000256" key="3">
    <source>
        <dbReference type="ARBA" id="ARBA00022553"/>
    </source>
</evidence>
<dbReference type="Pfam" id="PF08448">
    <property type="entry name" value="PAS_4"/>
    <property type="match status" value="1"/>
</dbReference>
<dbReference type="Gene3D" id="3.30.565.10">
    <property type="entry name" value="Histidine kinase-like ATPase, C-terminal domain"/>
    <property type="match status" value="1"/>
</dbReference>
<feature type="domain" description="PAC" evidence="16">
    <location>
        <begin position="486"/>
        <end position="538"/>
    </location>
</feature>
<dbReference type="InterPro" id="IPR035965">
    <property type="entry name" value="PAS-like_dom_sf"/>
</dbReference>
<evidence type="ECO:0000256" key="10">
    <source>
        <dbReference type="ARBA" id="ARBA00022840"/>
    </source>
</evidence>
<reference evidence="17 18" key="1">
    <citation type="submission" date="2020-03" db="EMBL/GenBank/DDBJ databases">
        <title>Roseomonas selenitidurans sp. nov. isolated from urban soil.</title>
        <authorList>
            <person name="Liu H."/>
        </authorList>
    </citation>
    <scope>NUCLEOTIDE SEQUENCE [LARGE SCALE GENOMIC DNA]</scope>
    <source>
        <strain evidence="17 18">BU-1</strain>
    </source>
</reference>
<evidence type="ECO:0000256" key="6">
    <source>
        <dbReference type="ARBA" id="ARBA00022679"/>
    </source>
</evidence>
<dbReference type="SUPFAM" id="SSF55785">
    <property type="entry name" value="PYP-like sensor domain (PAS domain)"/>
    <property type="match status" value="1"/>
</dbReference>
<dbReference type="PANTHER" id="PTHR41523">
    <property type="entry name" value="TWO-COMPONENT SYSTEM SENSOR PROTEIN"/>
    <property type="match status" value="1"/>
</dbReference>
<keyword evidence="7" id="KW-0677">Repeat</keyword>
<keyword evidence="14" id="KW-0472">Membrane</keyword>
<accession>A0ABX1E400</accession>
<feature type="modified residue" description="4-aspartylphosphate" evidence="12">
    <location>
        <position position="830"/>
    </location>
</feature>
<keyword evidence="3 12" id="KW-0597">Phosphoprotein</keyword>
<proteinExistence type="predicted"/>
<dbReference type="PROSITE" id="PS50113">
    <property type="entry name" value="PAC"/>
    <property type="match status" value="1"/>
</dbReference>
<evidence type="ECO:0000256" key="11">
    <source>
        <dbReference type="ARBA" id="ARBA00023026"/>
    </source>
</evidence>
<dbReference type="InterPro" id="IPR036890">
    <property type="entry name" value="HATPase_C_sf"/>
</dbReference>